<keyword evidence="4" id="KW-1185">Reference proteome</keyword>
<sequence length="139" mass="15813">MDRHILLVEDNRDDIELVRIAFERAGVANRLEVARDGEEALQRLLGGTLPLPVLLLLDLRLPKVGGLEVLRRLREDPRTRLLPVVVLTTSQTDGDMVESYRLGANSYIRKPVDMDQFIAAMQRLGMYWMVLNVPPEPAR</sequence>
<dbReference type="CDD" id="cd17557">
    <property type="entry name" value="REC_Rcp-like"/>
    <property type="match status" value="1"/>
</dbReference>
<accession>A0A919DAL1</accession>
<feature type="domain" description="Response regulatory" evidence="2">
    <location>
        <begin position="4"/>
        <end position="125"/>
    </location>
</feature>
<protein>
    <submittedName>
        <fullName evidence="3">Response regulator</fullName>
    </submittedName>
</protein>
<dbReference type="Pfam" id="PF00072">
    <property type="entry name" value="Response_reg"/>
    <property type="match status" value="1"/>
</dbReference>
<feature type="modified residue" description="4-aspartylphosphate" evidence="1">
    <location>
        <position position="58"/>
    </location>
</feature>
<dbReference type="SUPFAM" id="SSF52172">
    <property type="entry name" value="CheY-like"/>
    <property type="match status" value="1"/>
</dbReference>
<dbReference type="PANTHER" id="PTHR44520">
    <property type="entry name" value="RESPONSE REGULATOR RCP1-RELATED"/>
    <property type="match status" value="1"/>
</dbReference>
<name>A0A919DAL1_9GAMM</name>
<dbReference type="AlphaFoldDB" id="A0A919DAL1"/>
<dbReference type="InterPro" id="IPR011006">
    <property type="entry name" value="CheY-like_superfamily"/>
</dbReference>
<dbReference type="RefSeq" id="WP_146473917.1">
    <property type="nucleotide sequence ID" value="NZ_BNCF01000002.1"/>
</dbReference>
<proteinExistence type="predicted"/>
<gene>
    <name evidence="3" type="ORF">GCM10007167_07030</name>
</gene>
<dbReference type="PROSITE" id="PS50110">
    <property type="entry name" value="RESPONSE_REGULATORY"/>
    <property type="match status" value="1"/>
</dbReference>
<dbReference type="InterPro" id="IPR001789">
    <property type="entry name" value="Sig_transdc_resp-reg_receiver"/>
</dbReference>
<evidence type="ECO:0000256" key="1">
    <source>
        <dbReference type="PROSITE-ProRule" id="PRU00169"/>
    </source>
</evidence>
<dbReference type="PANTHER" id="PTHR44520:SF1">
    <property type="entry name" value="TWO-COMPONENT SYSTEM REGULATORY PROTEIN"/>
    <property type="match status" value="1"/>
</dbReference>
<reference evidence="3" key="1">
    <citation type="journal article" date="2014" name="Int. J. Syst. Evol. Microbiol.">
        <title>Complete genome sequence of Corynebacterium casei LMG S-19264T (=DSM 44701T), isolated from a smear-ripened cheese.</title>
        <authorList>
            <consortium name="US DOE Joint Genome Institute (JGI-PGF)"/>
            <person name="Walter F."/>
            <person name="Albersmeier A."/>
            <person name="Kalinowski J."/>
            <person name="Ruckert C."/>
        </authorList>
    </citation>
    <scope>NUCLEOTIDE SEQUENCE</scope>
    <source>
        <strain evidence="3">KCTC 32020</strain>
    </source>
</reference>
<dbReference type="Proteomes" id="UP000636453">
    <property type="component" value="Unassembled WGS sequence"/>
</dbReference>
<comment type="caution">
    <text evidence="3">The sequence shown here is derived from an EMBL/GenBank/DDBJ whole genome shotgun (WGS) entry which is preliminary data.</text>
</comment>
<reference evidence="3" key="2">
    <citation type="submission" date="2020-09" db="EMBL/GenBank/DDBJ databases">
        <authorList>
            <person name="Sun Q."/>
            <person name="Kim S."/>
        </authorList>
    </citation>
    <scope>NUCLEOTIDE SEQUENCE</scope>
    <source>
        <strain evidence="3">KCTC 32020</strain>
    </source>
</reference>
<dbReference type="InterPro" id="IPR052893">
    <property type="entry name" value="TCS_response_regulator"/>
</dbReference>
<dbReference type="Gene3D" id="3.40.50.2300">
    <property type="match status" value="1"/>
</dbReference>
<dbReference type="EMBL" id="BNCF01000002">
    <property type="protein sequence ID" value="GHE28008.1"/>
    <property type="molecule type" value="Genomic_DNA"/>
</dbReference>
<evidence type="ECO:0000259" key="2">
    <source>
        <dbReference type="PROSITE" id="PS50110"/>
    </source>
</evidence>
<evidence type="ECO:0000313" key="4">
    <source>
        <dbReference type="Proteomes" id="UP000636453"/>
    </source>
</evidence>
<evidence type="ECO:0000313" key="3">
    <source>
        <dbReference type="EMBL" id="GHE28008.1"/>
    </source>
</evidence>
<dbReference type="GO" id="GO:0000160">
    <property type="term" value="P:phosphorelay signal transduction system"/>
    <property type="evidence" value="ECO:0007669"/>
    <property type="project" value="InterPro"/>
</dbReference>
<dbReference type="OrthoDB" id="9793549at2"/>
<organism evidence="3 4">
    <name type="scientific">Vulcaniibacterium thermophilum</name>
    <dbReference type="NCBI Taxonomy" id="1169913"/>
    <lineage>
        <taxon>Bacteria</taxon>
        <taxon>Pseudomonadati</taxon>
        <taxon>Pseudomonadota</taxon>
        <taxon>Gammaproteobacteria</taxon>
        <taxon>Lysobacterales</taxon>
        <taxon>Lysobacteraceae</taxon>
        <taxon>Vulcaniibacterium</taxon>
    </lineage>
</organism>
<keyword evidence="1" id="KW-0597">Phosphoprotein</keyword>
<dbReference type="SMART" id="SM00448">
    <property type="entry name" value="REC"/>
    <property type="match status" value="1"/>
</dbReference>